<dbReference type="GO" id="GO:0042586">
    <property type="term" value="F:peptide deformylase activity"/>
    <property type="evidence" value="ECO:0007669"/>
    <property type="project" value="InterPro"/>
</dbReference>
<evidence type="ECO:0000313" key="4">
    <source>
        <dbReference type="Proteomes" id="UP000674234"/>
    </source>
</evidence>
<protein>
    <recommendedName>
        <fullName evidence="2">Peptide deformylase-like</fullName>
    </recommendedName>
    <alternativeName>
        <fullName evidence="2">Polypeptide deformylase-like</fullName>
    </alternativeName>
</protein>
<dbReference type="PIRSF" id="PIRSF004749">
    <property type="entry name" value="Pep_def"/>
    <property type="match status" value="1"/>
</dbReference>
<dbReference type="Proteomes" id="UP000674234">
    <property type="component" value="Unassembled WGS sequence"/>
</dbReference>
<dbReference type="PRINTS" id="PR01576">
    <property type="entry name" value="PDEFORMYLASE"/>
</dbReference>
<evidence type="ECO:0000256" key="2">
    <source>
        <dbReference type="HAMAP-Rule" id="MF_00163"/>
    </source>
</evidence>
<keyword evidence="2" id="KW-0479">Metal-binding</keyword>
<keyword evidence="2" id="KW-0408">Iron</keyword>
<feature type="binding site" evidence="2">
    <location>
        <position position="151"/>
    </location>
    <ligand>
        <name>Fe cation</name>
        <dbReference type="ChEBI" id="CHEBI:24875"/>
    </ligand>
</feature>
<dbReference type="InterPro" id="IPR023635">
    <property type="entry name" value="Peptide_deformylase"/>
</dbReference>
<comment type="similarity">
    <text evidence="1 2">Belongs to the polypeptide deformylase family.</text>
</comment>
<feature type="binding site" evidence="2">
    <location>
        <position position="104"/>
    </location>
    <ligand>
        <name>Fe cation</name>
        <dbReference type="ChEBI" id="CHEBI:24875"/>
    </ligand>
</feature>
<organism evidence="3 4">
    <name type="scientific">Microbispora oryzae</name>
    <dbReference type="NCBI Taxonomy" id="2806554"/>
    <lineage>
        <taxon>Bacteria</taxon>
        <taxon>Bacillati</taxon>
        <taxon>Actinomycetota</taxon>
        <taxon>Actinomycetes</taxon>
        <taxon>Streptosporangiales</taxon>
        <taxon>Streptosporangiaceae</taxon>
        <taxon>Microbispora</taxon>
    </lineage>
</organism>
<name>A0A941AS27_9ACTN</name>
<feature type="binding site" evidence="2">
    <location>
        <position position="147"/>
    </location>
    <ligand>
        <name>Fe cation</name>
        <dbReference type="ChEBI" id="CHEBI:24875"/>
    </ligand>
</feature>
<dbReference type="PANTHER" id="PTHR10458:SF22">
    <property type="entry name" value="PEPTIDE DEFORMYLASE"/>
    <property type="match status" value="1"/>
</dbReference>
<dbReference type="EMBL" id="JAFCNB010000017">
    <property type="protein sequence ID" value="MBP2707189.1"/>
    <property type="molecule type" value="Genomic_DNA"/>
</dbReference>
<dbReference type="SUPFAM" id="SSF56420">
    <property type="entry name" value="Peptide deformylase"/>
    <property type="match status" value="1"/>
</dbReference>
<sequence>MERTGVARLVEGVITAPHPVLTRPAVRVDPEDTEVAAAASRLLAAMRGLPGCRGLAAPQLGIGWRLMCVDVSGHPLTRSCAGELVLVNPEIVEAARWEVAREGCPSVPGLTADVRRAGRVTVRGVRPYTGEPLTIRSDAFEARCIQHQIDHLNGLLFLDRAIGARAVHGQGGGRSRLNGNLLTHE</sequence>
<keyword evidence="4" id="KW-1185">Reference proteome</keyword>
<dbReference type="RefSeq" id="WP_210158459.1">
    <property type="nucleotide sequence ID" value="NZ_JAFCNB010000017.1"/>
</dbReference>
<dbReference type="PANTHER" id="PTHR10458">
    <property type="entry name" value="PEPTIDE DEFORMYLASE"/>
    <property type="match status" value="1"/>
</dbReference>
<reference evidence="3" key="1">
    <citation type="submission" date="2021-02" db="EMBL/GenBank/DDBJ databases">
        <title>Draft genome sequence of Microbispora sp. RL4-1S isolated from rice leaves in Thailand.</title>
        <authorList>
            <person name="Muangham S."/>
            <person name="Duangmal K."/>
        </authorList>
    </citation>
    <scope>NUCLEOTIDE SEQUENCE</scope>
    <source>
        <strain evidence="3">RL4-1S</strain>
    </source>
</reference>
<evidence type="ECO:0000313" key="3">
    <source>
        <dbReference type="EMBL" id="MBP2707189.1"/>
    </source>
</evidence>
<gene>
    <name evidence="3" type="ORF">JOL79_25730</name>
</gene>
<accession>A0A941AS27</accession>
<dbReference type="GO" id="GO:0046872">
    <property type="term" value="F:metal ion binding"/>
    <property type="evidence" value="ECO:0007669"/>
    <property type="project" value="UniProtKB-KW"/>
</dbReference>
<dbReference type="Pfam" id="PF01327">
    <property type="entry name" value="Pep_deformylase"/>
    <property type="match status" value="1"/>
</dbReference>
<dbReference type="Gene3D" id="3.90.45.10">
    <property type="entry name" value="Peptide deformylase"/>
    <property type="match status" value="1"/>
</dbReference>
<comment type="caution">
    <text evidence="2">Lacks conserved residue(s) required for the propagation of feature annotation.</text>
</comment>
<dbReference type="HAMAP" id="MF_00163">
    <property type="entry name" value="Pep_deformylase"/>
    <property type="match status" value="1"/>
</dbReference>
<dbReference type="CDD" id="cd00487">
    <property type="entry name" value="Pep_deformylase"/>
    <property type="match status" value="1"/>
</dbReference>
<comment type="cofactor">
    <cofactor evidence="2">
        <name>Fe(2+)</name>
        <dbReference type="ChEBI" id="CHEBI:29033"/>
    </cofactor>
    <text evidence="2">Binds 1 Fe(2+) ion.</text>
</comment>
<dbReference type="InterPro" id="IPR036821">
    <property type="entry name" value="Peptide_deformylase_sf"/>
</dbReference>
<evidence type="ECO:0000256" key="1">
    <source>
        <dbReference type="ARBA" id="ARBA00010759"/>
    </source>
</evidence>
<proteinExistence type="inferred from homology"/>
<dbReference type="AlphaFoldDB" id="A0A941AS27"/>
<comment type="caution">
    <text evidence="3">The sequence shown here is derived from an EMBL/GenBank/DDBJ whole genome shotgun (WGS) entry which is preliminary data.</text>
</comment>